<evidence type="ECO:0000256" key="5">
    <source>
        <dbReference type="PIRNR" id="PIRNR026991"/>
    </source>
</evidence>
<dbReference type="InterPro" id="IPR040453">
    <property type="entry name" value="Mnd1_HTH"/>
</dbReference>
<comment type="function">
    <text evidence="5">Required for proper homologous chromosome pairing and efficient cross-over and intragenic recombination during meiosis.</text>
</comment>
<feature type="coiled-coil region" evidence="6">
    <location>
        <begin position="79"/>
        <end position="149"/>
    </location>
</feature>
<dbReference type="GeneID" id="92206817"/>
<evidence type="ECO:0000313" key="8">
    <source>
        <dbReference type="EMBL" id="CAK9437243.1"/>
    </source>
</evidence>
<evidence type="ECO:0000256" key="4">
    <source>
        <dbReference type="ARBA" id="ARBA00023242"/>
    </source>
</evidence>
<sequence length="202" mass="23465">MPPKRGQTQEEKLAALLKWFQSKHQFYTLKECEKEASKACKIAPMQIKDLVVNLVNEGVVQQEKCGTTNLYWSFKYSQHKQKMDQTARLKEEVVQKEQQKGNLEVQLAAAKLERSLDNFPQRQEELLRLKELEVKLASLNAKVEQCEELNKVGKLTQAIEFFNDSIEMLLSYLARTTAIDSYQLRKEFNIPPDLEDMDSFTC</sequence>
<evidence type="ECO:0000313" key="9">
    <source>
        <dbReference type="Proteomes" id="UP001497383"/>
    </source>
</evidence>
<keyword evidence="9" id="KW-1185">Reference proteome</keyword>
<dbReference type="RefSeq" id="XP_066828559.1">
    <property type="nucleotide sequence ID" value="XM_066971530.1"/>
</dbReference>
<dbReference type="InterPro" id="IPR005647">
    <property type="entry name" value="Mnd1"/>
</dbReference>
<comment type="subcellular location">
    <subcellularLocation>
        <location evidence="1 5">Nucleus</location>
    </subcellularLocation>
</comment>
<dbReference type="Proteomes" id="UP001497383">
    <property type="component" value="Chromosome 2"/>
</dbReference>
<dbReference type="Pfam" id="PF03962">
    <property type="entry name" value="Mnd1"/>
    <property type="match status" value="1"/>
</dbReference>
<reference evidence="8 9" key="1">
    <citation type="submission" date="2024-03" db="EMBL/GenBank/DDBJ databases">
        <authorList>
            <person name="Brejova B."/>
        </authorList>
    </citation>
    <scope>NUCLEOTIDE SEQUENCE [LARGE SCALE GENOMIC DNA]</scope>
    <source>
        <strain evidence="8 9">CBS 14171</strain>
    </source>
</reference>
<comment type="similarity">
    <text evidence="2 5">Belongs to the MND1 family.</text>
</comment>
<protein>
    <recommendedName>
        <fullName evidence="5">Meiotic nuclear division protein 1</fullName>
    </recommendedName>
</protein>
<proteinExistence type="inferred from homology"/>
<gene>
    <name evidence="8" type="ORF">LODBEIA_P16210</name>
</gene>
<organism evidence="8 9">
    <name type="scientific">Lodderomyces beijingensis</name>
    <dbReference type="NCBI Taxonomy" id="1775926"/>
    <lineage>
        <taxon>Eukaryota</taxon>
        <taxon>Fungi</taxon>
        <taxon>Dikarya</taxon>
        <taxon>Ascomycota</taxon>
        <taxon>Saccharomycotina</taxon>
        <taxon>Pichiomycetes</taxon>
        <taxon>Debaryomycetaceae</taxon>
        <taxon>Candida/Lodderomyces clade</taxon>
        <taxon>Lodderomyces</taxon>
    </lineage>
</organism>
<evidence type="ECO:0000256" key="6">
    <source>
        <dbReference type="SAM" id="Coils"/>
    </source>
</evidence>
<evidence type="ECO:0000259" key="7">
    <source>
        <dbReference type="Pfam" id="PF03962"/>
    </source>
</evidence>
<keyword evidence="4 5" id="KW-0539">Nucleus</keyword>
<evidence type="ECO:0000256" key="3">
    <source>
        <dbReference type="ARBA" id="ARBA00023054"/>
    </source>
</evidence>
<accession>A0ABP0ZMI1</accession>
<name>A0ABP0ZMI1_9ASCO</name>
<feature type="domain" description="Mnd1 HTH" evidence="7">
    <location>
        <begin position="16"/>
        <end position="75"/>
    </location>
</feature>
<evidence type="ECO:0000256" key="2">
    <source>
        <dbReference type="ARBA" id="ARBA00005981"/>
    </source>
</evidence>
<dbReference type="PIRSF" id="PIRSF026991">
    <property type="entry name" value="Mnd1"/>
    <property type="match status" value="1"/>
</dbReference>
<dbReference type="EMBL" id="OZ022406">
    <property type="protein sequence ID" value="CAK9437243.1"/>
    <property type="molecule type" value="Genomic_DNA"/>
</dbReference>
<evidence type="ECO:0000256" key="1">
    <source>
        <dbReference type="ARBA" id="ARBA00004123"/>
    </source>
</evidence>
<keyword evidence="3 6" id="KW-0175">Coiled coil</keyword>